<keyword evidence="8" id="KW-1185">Reference proteome</keyword>
<evidence type="ECO:0000256" key="4">
    <source>
        <dbReference type="PROSITE-ProRule" id="PRU00175"/>
    </source>
</evidence>
<comment type="caution">
    <text evidence="7">The sequence shown here is derived from an EMBL/GenBank/DDBJ whole genome shotgun (WGS) entry which is preliminary data.</text>
</comment>
<protein>
    <recommendedName>
        <fullName evidence="6">RING-type domain-containing protein</fullName>
    </recommendedName>
</protein>
<dbReference type="GO" id="GO:0008270">
    <property type="term" value="F:zinc ion binding"/>
    <property type="evidence" value="ECO:0007669"/>
    <property type="project" value="UniProtKB-KW"/>
</dbReference>
<evidence type="ECO:0000256" key="1">
    <source>
        <dbReference type="ARBA" id="ARBA00022723"/>
    </source>
</evidence>
<dbReference type="PANTHER" id="PTHR47258">
    <property type="match status" value="1"/>
</dbReference>
<dbReference type="EMBL" id="NMUH01005261">
    <property type="protein sequence ID" value="MQM12286.1"/>
    <property type="molecule type" value="Genomic_DNA"/>
</dbReference>
<proteinExistence type="predicted"/>
<dbReference type="InterPro" id="IPR011016">
    <property type="entry name" value="Znf_RING-CH"/>
</dbReference>
<evidence type="ECO:0000259" key="6">
    <source>
        <dbReference type="PROSITE" id="PS50089"/>
    </source>
</evidence>
<accession>A0A843WWG4</accession>
<reference evidence="7" key="1">
    <citation type="submission" date="2017-07" db="EMBL/GenBank/DDBJ databases">
        <title>Taro Niue Genome Assembly and Annotation.</title>
        <authorList>
            <person name="Atibalentja N."/>
            <person name="Keating K."/>
            <person name="Fields C.J."/>
        </authorList>
    </citation>
    <scope>NUCLEOTIDE SEQUENCE</scope>
    <source>
        <strain evidence="7">Niue_2</strain>
        <tissue evidence="7">Leaf</tissue>
    </source>
</reference>
<dbReference type="Proteomes" id="UP000652761">
    <property type="component" value="Unassembled WGS sequence"/>
</dbReference>
<evidence type="ECO:0000256" key="3">
    <source>
        <dbReference type="ARBA" id="ARBA00022833"/>
    </source>
</evidence>
<keyword evidence="2 4" id="KW-0863">Zinc-finger</keyword>
<dbReference type="PROSITE" id="PS50089">
    <property type="entry name" value="ZF_RING_2"/>
    <property type="match status" value="1"/>
</dbReference>
<keyword evidence="1" id="KW-0479">Metal-binding</keyword>
<sequence>MAKERRAFLKIVQGVYNCEKNLHATNTQRKREELEPKSTEAFKQKSSSPSSLLLFHSPYAHCNLEGESPLCLGSFTGSSTRRFGRPLSGCSAIASLLLLALPCAIAEHLSAEPDLRGFPFRSDLIYPEYSDLPRPGKLRDLVPHSIRVASPRARHRSRGNPPRSGVSSSSSAKMGISSLPAPSEGVLTLLLVNTALSISLIKEIVRSLLHVVGLNRGDPDASPPRPAVGESFAELFRSRATPVRFGARQPEEGKGGHAEDCRVCLTRFEPESMVNRLPCGHLFHKGCLEKWLDYHHVTCPLCRTHLLPLGDSPSWPCVI</sequence>
<feature type="region of interest" description="Disordered" evidence="5">
    <location>
        <begin position="149"/>
        <end position="176"/>
    </location>
</feature>
<name>A0A843WWG4_COLES</name>
<feature type="compositionally biased region" description="Low complexity" evidence="5">
    <location>
        <begin position="159"/>
        <end position="176"/>
    </location>
</feature>
<gene>
    <name evidence="7" type="ORF">Taro_045202</name>
</gene>
<dbReference type="InterPro" id="IPR001841">
    <property type="entry name" value="Znf_RING"/>
</dbReference>
<dbReference type="OrthoDB" id="8062037at2759"/>
<organism evidence="7 8">
    <name type="scientific">Colocasia esculenta</name>
    <name type="common">Wild taro</name>
    <name type="synonym">Arum esculentum</name>
    <dbReference type="NCBI Taxonomy" id="4460"/>
    <lineage>
        <taxon>Eukaryota</taxon>
        <taxon>Viridiplantae</taxon>
        <taxon>Streptophyta</taxon>
        <taxon>Embryophyta</taxon>
        <taxon>Tracheophyta</taxon>
        <taxon>Spermatophyta</taxon>
        <taxon>Magnoliopsida</taxon>
        <taxon>Liliopsida</taxon>
        <taxon>Araceae</taxon>
        <taxon>Aroideae</taxon>
        <taxon>Colocasieae</taxon>
        <taxon>Colocasia</taxon>
    </lineage>
</organism>
<dbReference type="SUPFAM" id="SSF57850">
    <property type="entry name" value="RING/U-box"/>
    <property type="match status" value="1"/>
</dbReference>
<evidence type="ECO:0000256" key="5">
    <source>
        <dbReference type="SAM" id="MobiDB-lite"/>
    </source>
</evidence>
<dbReference type="InterPro" id="IPR013083">
    <property type="entry name" value="Znf_RING/FYVE/PHD"/>
</dbReference>
<keyword evidence="3" id="KW-0862">Zinc</keyword>
<dbReference type="SMART" id="SM00184">
    <property type="entry name" value="RING"/>
    <property type="match status" value="1"/>
</dbReference>
<evidence type="ECO:0000313" key="7">
    <source>
        <dbReference type="EMBL" id="MQM12286.1"/>
    </source>
</evidence>
<dbReference type="SMART" id="SM00744">
    <property type="entry name" value="RINGv"/>
    <property type="match status" value="1"/>
</dbReference>
<dbReference type="Gene3D" id="3.30.40.10">
    <property type="entry name" value="Zinc/RING finger domain, C3HC4 (zinc finger)"/>
    <property type="match status" value="1"/>
</dbReference>
<feature type="domain" description="RING-type" evidence="6">
    <location>
        <begin position="261"/>
        <end position="303"/>
    </location>
</feature>
<evidence type="ECO:0000313" key="8">
    <source>
        <dbReference type="Proteomes" id="UP000652761"/>
    </source>
</evidence>
<dbReference type="InterPro" id="IPR044249">
    <property type="entry name" value="XERICO-like"/>
</dbReference>
<dbReference type="PANTHER" id="PTHR47258:SF1">
    <property type="entry name" value="E3 UBIQUITIN-PROTEIN LIGASE XERICO-RELATED"/>
    <property type="match status" value="1"/>
</dbReference>
<dbReference type="Pfam" id="PF13639">
    <property type="entry name" value="zf-RING_2"/>
    <property type="match status" value="1"/>
</dbReference>
<evidence type="ECO:0000256" key="2">
    <source>
        <dbReference type="ARBA" id="ARBA00022771"/>
    </source>
</evidence>
<dbReference type="AlphaFoldDB" id="A0A843WWG4"/>